<dbReference type="GO" id="GO:0006302">
    <property type="term" value="P:double-strand break repair"/>
    <property type="evidence" value="ECO:0007669"/>
    <property type="project" value="TreeGrafter"/>
</dbReference>
<evidence type="ECO:0000256" key="1">
    <source>
        <dbReference type="ARBA" id="ARBA00022763"/>
    </source>
</evidence>
<dbReference type="InterPro" id="IPR037278">
    <property type="entry name" value="ARFGAP/RecO"/>
</dbReference>
<dbReference type="PANTHER" id="PTHR33991">
    <property type="entry name" value="DNA REPAIR PROTEIN RECO"/>
    <property type="match status" value="1"/>
</dbReference>
<dbReference type="NCBIfam" id="TIGR00613">
    <property type="entry name" value="reco"/>
    <property type="match status" value="1"/>
</dbReference>
<feature type="domain" description="DNA replication/recombination mediator RecO N-terminal" evidence="5">
    <location>
        <begin position="1"/>
        <end position="79"/>
    </location>
</feature>
<comment type="function">
    <text evidence="4">Involved in DNA repair and RecF pathway recombination.</text>
</comment>
<evidence type="ECO:0000256" key="2">
    <source>
        <dbReference type="ARBA" id="ARBA00023172"/>
    </source>
</evidence>
<proteinExistence type="inferred from homology"/>
<dbReference type="HAMAP" id="MF_00201">
    <property type="entry name" value="RecO"/>
    <property type="match status" value="1"/>
</dbReference>
<organism evidence="6 7">
    <name type="scientific">Ancylomarina euxinus</name>
    <dbReference type="NCBI Taxonomy" id="2283627"/>
    <lineage>
        <taxon>Bacteria</taxon>
        <taxon>Pseudomonadati</taxon>
        <taxon>Bacteroidota</taxon>
        <taxon>Bacteroidia</taxon>
        <taxon>Marinilabiliales</taxon>
        <taxon>Marinifilaceae</taxon>
        <taxon>Ancylomarina</taxon>
    </lineage>
</organism>
<dbReference type="GO" id="GO:0006310">
    <property type="term" value="P:DNA recombination"/>
    <property type="evidence" value="ECO:0007669"/>
    <property type="project" value="UniProtKB-UniRule"/>
</dbReference>
<dbReference type="InterPro" id="IPR022572">
    <property type="entry name" value="DNA_rep/recomb_RecO_N"/>
</dbReference>
<dbReference type="InterPro" id="IPR003717">
    <property type="entry name" value="RecO"/>
</dbReference>
<gene>
    <name evidence="4 6" type="primary">recO</name>
    <name evidence="6" type="ORF">DWB61_01165</name>
</gene>
<dbReference type="EMBL" id="QQWG01000001">
    <property type="protein sequence ID" value="RRG24655.1"/>
    <property type="molecule type" value="Genomic_DNA"/>
</dbReference>
<evidence type="ECO:0000259" key="5">
    <source>
        <dbReference type="Pfam" id="PF11967"/>
    </source>
</evidence>
<dbReference type="SUPFAM" id="SSF57863">
    <property type="entry name" value="ArfGap/RecO-like zinc finger"/>
    <property type="match status" value="1"/>
</dbReference>
<dbReference type="Proteomes" id="UP000285794">
    <property type="component" value="Unassembled WGS sequence"/>
</dbReference>
<protein>
    <recommendedName>
        <fullName evidence="4">DNA repair protein RecO</fullName>
    </recommendedName>
    <alternativeName>
        <fullName evidence="4">Recombination protein O</fullName>
    </alternativeName>
</protein>
<accession>A0A425Y7V5</accession>
<dbReference type="Pfam" id="PF02565">
    <property type="entry name" value="RecO_C"/>
    <property type="match status" value="1"/>
</dbReference>
<evidence type="ECO:0000256" key="3">
    <source>
        <dbReference type="ARBA" id="ARBA00023204"/>
    </source>
</evidence>
<dbReference type="Pfam" id="PF11967">
    <property type="entry name" value="RecO_N"/>
    <property type="match status" value="1"/>
</dbReference>
<dbReference type="SUPFAM" id="SSF50249">
    <property type="entry name" value="Nucleic acid-binding proteins"/>
    <property type="match status" value="1"/>
</dbReference>
<name>A0A425Y7V5_9BACT</name>
<dbReference type="InterPro" id="IPR012340">
    <property type="entry name" value="NA-bd_OB-fold"/>
</dbReference>
<dbReference type="RefSeq" id="WP_125029061.1">
    <property type="nucleotide sequence ID" value="NZ_JAPXVP010000001.1"/>
</dbReference>
<keyword evidence="7" id="KW-1185">Reference proteome</keyword>
<comment type="caution">
    <text evidence="6">The sequence shown here is derived from an EMBL/GenBank/DDBJ whole genome shotgun (WGS) entry which is preliminary data.</text>
</comment>
<sequence length="242" mass="27980">MIHKTKAIILGSVKYGETSFIVHAYTEKFGRQSYMIKGGRSKKSRTKSNLFQSLFLLDMNVSHRDGKNLQMIKEVQFSESSPHLNFETHKNHLVLFLAEVLSKVLKEEEGDVQLFSFLSDHISYLIQVDDIPKAYHLNFLLNLTRFLGFYPHDNWSEENLFFDLDNAVFVGLESRHAHCLNCHISDLLHLLLQTQLSYINDINISTEDLKILLRAILNFYALHSHGFSKLKSLSVFEDLNGF</sequence>
<comment type="similarity">
    <text evidence="4">Belongs to the RecO family.</text>
</comment>
<evidence type="ECO:0000313" key="7">
    <source>
        <dbReference type="Proteomes" id="UP000285794"/>
    </source>
</evidence>
<evidence type="ECO:0000313" key="6">
    <source>
        <dbReference type="EMBL" id="RRG24655.1"/>
    </source>
</evidence>
<evidence type="ECO:0000256" key="4">
    <source>
        <dbReference type="HAMAP-Rule" id="MF_00201"/>
    </source>
</evidence>
<dbReference type="Gene3D" id="2.40.50.140">
    <property type="entry name" value="Nucleic acid-binding proteins"/>
    <property type="match status" value="1"/>
</dbReference>
<keyword evidence="3 4" id="KW-0234">DNA repair</keyword>
<dbReference type="OrthoDB" id="9789152at2"/>
<keyword evidence="2 4" id="KW-0233">DNA recombination</keyword>
<dbReference type="PANTHER" id="PTHR33991:SF1">
    <property type="entry name" value="DNA REPAIR PROTEIN RECO"/>
    <property type="match status" value="1"/>
</dbReference>
<keyword evidence="1 4" id="KW-0227">DNA damage</keyword>
<reference evidence="6 7" key="1">
    <citation type="submission" date="2018-07" db="EMBL/GenBank/DDBJ databases">
        <title>Draft genome sequence of Ancylomarina sp. M1P.</title>
        <authorList>
            <person name="Yadav S."/>
            <person name="Villanueva L."/>
            <person name="Damste J.S.S."/>
        </authorList>
    </citation>
    <scope>NUCLEOTIDE SEQUENCE [LARGE SCALE GENOMIC DNA]</scope>
    <source>
        <strain evidence="6 7">M1P</strain>
    </source>
</reference>
<dbReference type="GO" id="GO:0043590">
    <property type="term" value="C:bacterial nucleoid"/>
    <property type="evidence" value="ECO:0007669"/>
    <property type="project" value="TreeGrafter"/>
</dbReference>
<dbReference type="AlphaFoldDB" id="A0A425Y7V5"/>